<evidence type="ECO:0000313" key="9">
    <source>
        <dbReference type="EMBL" id="PWK22132.1"/>
    </source>
</evidence>
<dbReference type="PANTHER" id="PTHR11748">
    <property type="entry name" value="D-LACTATE DEHYDROGENASE"/>
    <property type="match status" value="1"/>
</dbReference>
<evidence type="ECO:0000256" key="7">
    <source>
        <dbReference type="ARBA" id="ARBA00023014"/>
    </source>
</evidence>
<dbReference type="GO" id="GO:0046872">
    <property type="term" value="F:metal ion binding"/>
    <property type="evidence" value="ECO:0007669"/>
    <property type="project" value="UniProtKB-KW"/>
</dbReference>
<dbReference type="Pfam" id="PF02913">
    <property type="entry name" value="FAD-oxidase_C"/>
    <property type="match status" value="1"/>
</dbReference>
<dbReference type="Pfam" id="PF01565">
    <property type="entry name" value="FAD_binding_4"/>
    <property type="match status" value="1"/>
</dbReference>
<dbReference type="EMBL" id="QGGO01000021">
    <property type="protein sequence ID" value="PWK22132.1"/>
    <property type="molecule type" value="Genomic_DNA"/>
</dbReference>
<accession>A0A316DXR3</accession>
<dbReference type="Pfam" id="PF13534">
    <property type="entry name" value="Fer4_17"/>
    <property type="match status" value="1"/>
</dbReference>
<keyword evidence="10" id="KW-1185">Reference proteome</keyword>
<organism evidence="9 10">
    <name type="scientific">Arcicella aurantiaca</name>
    <dbReference type="NCBI Taxonomy" id="591202"/>
    <lineage>
        <taxon>Bacteria</taxon>
        <taxon>Pseudomonadati</taxon>
        <taxon>Bacteroidota</taxon>
        <taxon>Cytophagia</taxon>
        <taxon>Cytophagales</taxon>
        <taxon>Flectobacillaceae</taxon>
        <taxon>Arcicella</taxon>
    </lineage>
</organism>
<dbReference type="SUPFAM" id="SSF55103">
    <property type="entry name" value="FAD-linked oxidases, C-terminal domain"/>
    <property type="match status" value="1"/>
</dbReference>
<protein>
    <submittedName>
        <fullName evidence="9">FAD/FMN-containing dehydrogenase</fullName>
    </submittedName>
</protein>
<dbReference type="OrthoDB" id="9767256at2"/>
<evidence type="ECO:0000259" key="8">
    <source>
        <dbReference type="PROSITE" id="PS51387"/>
    </source>
</evidence>
<comment type="cofactor">
    <cofactor evidence="1">
        <name>FAD</name>
        <dbReference type="ChEBI" id="CHEBI:57692"/>
    </cofactor>
</comment>
<reference evidence="9 10" key="1">
    <citation type="submission" date="2018-05" db="EMBL/GenBank/DDBJ databases">
        <title>Genomic Encyclopedia of Archaeal and Bacterial Type Strains, Phase II (KMG-II): from individual species to whole genera.</title>
        <authorList>
            <person name="Goeker M."/>
        </authorList>
    </citation>
    <scope>NUCLEOTIDE SEQUENCE [LARGE SCALE GENOMIC DNA]</scope>
    <source>
        <strain evidence="9 10">DSM 22214</strain>
    </source>
</reference>
<keyword evidence="3" id="KW-0479">Metal-binding</keyword>
<dbReference type="InterPro" id="IPR004113">
    <property type="entry name" value="FAD-bd_oxidored_4_C"/>
</dbReference>
<dbReference type="GO" id="GO:0051536">
    <property type="term" value="F:iron-sulfur cluster binding"/>
    <property type="evidence" value="ECO:0007669"/>
    <property type="project" value="UniProtKB-KW"/>
</dbReference>
<feature type="domain" description="FAD-binding PCMH-type" evidence="8">
    <location>
        <begin position="35"/>
        <end position="281"/>
    </location>
</feature>
<evidence type="ECO:0000256" key="6">
    <source>
        <dbReference type="ARBA" id="ARBA00023004"/>
    </source>
</evidence>
<keyword evidence="2" id="KW-0285">Flavoprotein</keyword>
<evidence type="ECO:0000256" key="1">
    <source>
        <dbReference type="ARBA" id="ARBA00001974"/>
    </source>
</evidence>
<dbReference type="GO" id="GO:0008720">
    <property type="term" value="F:D-lactate dehydrogenase (NAD+) activity"/>
    <property type="evidence" value="ECO:0007669"/>
    <property type="project" value="TreeGrafter"/>
</dbReference>
<dbReference type="PANTHER" id="PTHR11748:SF119">
    <property type="entry name" value="D-2-HYDROXYGLUTARATE DEHYDROGENASE"/>
    <property type="match status" value="1"/>
</dbReference>
<keyword evidence="7" id="KW-0411">Iron-sulfur</keyword>
<dbReference type="InterPro" id="IPR036318">
    <property type="entry name" value="FAD-bd_PCMH-like_sf"/>
</dbReference>
<evidence type="ECO:0000256" key="2">
    <source>
        <dbReference type="ARBA" id="ARBA00022630"/>
    </source>
</evidence>
<dbReference type="SUPFAM" id="SSF56176">
    <property type="entry name" value="FAD-binding/transporter-associated domain-like"/>
    <property type="match status" value="1"/>
</dbReference>
<dbReference type="InterPro" id="IPR016164">
    <property type="entry name" value="FAD-linked_Oxase-like_C"/>
</dbReference>
<evidence type="ECO:0000313" key="10">
    <source>
        <dbReference type="Proteomes" id="UP000245489"/>
    </source>
</evidence>
<keyword evidence="5" id="KW-0560">Oxidoreductase</keyword>
<dbReference type="RefSeq" id="WP_109744208.1">
    <property type="nucleotide sequence ID" value="NZ_QGGO01000021.1"/>
</dbReference>
<evidence type="ECO:0000256" key="4">
    <source>
        <dbReference type="ARBA" id="ARBA00022827"/>
    </source>
</evidence>
<dbReference type="SUPFAM" id="SSF46548">
    <property type="entry name" value="alpha-helical ferredoxin"/>
    <property type="match status" value="1"/>
</dbReference>
<dbReference type="GO" id="GO:1903457">
    <property type="term" value="P:lactate catabolic process"/>
    <property type="evidence" value="ECO:0007669"/>
    <property type="project" value="TreeGrafter"/>
</dbReference>
<dbReference type="GO" id="GO:0004458">
    <property type="term" value="F:D-lactate dehydrogenase (cytochrome) activity"/>
    <property type="evidence" value="ECO:0007669"/>
    <property type="project" value="TreeGrafter"/>
</dbReference>
<evidence type="ECO:0000256" key="5">
    <source>
        <dbReference type="ARBA" id="ARBA00023002"/>
    </source>
</evidence>
<dbReference type="Gene3D" id="1.10.45.10">
    <property type="entry name" value="Vanillyl-alcohol Oxidase, Chain A, domain 4"/>
    <property type="match status" value="1"/>
</dbReference>
<keyword evidence="6" id="KW-0408">Iron</keyword>
<dbReference type="Gene3D" id="3.30.70.2740">
    <property type="match status" value="1"/>
</dbReference>
<dbReference type="InterPro" id="IPR006094">
    <property type="entry name" value="Oxid_FAD_bind_N"/>
</dbReference>
<gene>
    <name evidence="9" type="ORF">LV89_03517</name>
</gene>
<dbReference type="InterPro" id="IPR017900">
    <property type="entry name" value="4Fe4S_Fe_S_CS"/>
</dbReference>
<dbReference type="PROSITE" id="PS00198">
    <property type="entry name" value="4FE4S_FER_1"/>
    <property type="match status" value="1"/>
</dbReference>
<dbReference type="AlphaFoldDB" id="A0A316DXR3"/>
<dbReference type="PROSITE" id="PS51387">
    <property type="entry name" value="FAD_PCMH"/>
    <property type="match status" value="1"/>
</dbReference>
<proteinExistence type="predicted"/>
<keyword evidence="4" id="KW-0274">FAD</keyword>
<comment type="caution">
    <text evidence="9">The sequence shown here is derived from an EMBL/GenBank/DDBJ whole genome shotgun (WGS) entry which is preliminary data.</text>
</comment>
<dbReference type="Proteomes" id="UP000245489">
    <property type="component" value="Unassembled WGS sequence"/>
</dbReference>
<dbReference type="InterPro" id="IPR016169">
    <property type="entry name" value="FAD-bd_PCMH_sub2"/>
</dbReference>
<dbReference type="GO" id="GO:0071949">
    <property type="term" value="F:FAD binding"/>
    <property type="evidence" value="ECO:0007669"/>
    <property type="project" value="InterPro"/>
</dbReference>
<name>A0A316DXR3_9BACT</name>
<dbReference type="InterPro" id="IPR016171">
    <property type="entry name" value="Vanillyl_alc_oxidase_C-sub2"/>
</dbReference>
<dbReference type="InterPro" id="IPR016166">
    <property type="entry name" value="FAD-bd_PCMH"/>
</dbReference>
<dbReference type="Gene3D" id="3.30.465.10">
    <property type="match status" value="1"/>
</dbReference>
<evidence type="ECO:0000256" key="3">
    <source>
        <dbReference type="ARBA" id="ARBA00022723"/>
    </source>
</evidence>
<sequence>MTNHNLLAQLATKLEGELHYDTVMRTLYATDASAYREMPTAVAIPKTINDIKTLINFARENGSSIIPRTAGTSLAGQVVGNGIVVDVSKNFTKILEVNKEEHWVRVQPGVVRDVLNMELKKHGLFFGPETSTANRAMIGGMVGNNSCGSNSVVYGSTREHVMEVKGILADGSEVEFKSHASQNLADLLASAEKKNGTATLSEKIYREMNNILIKPENQAEIRKEFPKPTIERRNTGYALDMLLNCEPFTEGGKPFNFCELISGSEGTLCFLTEIKLHVNDMPPPEIGLVCGHFNTVDESLRANLIALKYKPSASELMDHYILECTKANKEHSQNRFFVQGDPGAILVVELRGTSHAEIEAKAIAMEAEMRAAGLGYHFPVVYGADTKKVWDLRKAGLGLLSNLPGDEKAVAVIEDTAVDVNDLPDFIREFNEILDKNNLYCVHYAHAGSGEIHLRPIINLKTVEGNKQFRLIAEEIATLVKKFNGSLSGEHGDGRLRGEFIKQMVGEHNYGLMKEVKRIWDPYNIFNPNKVVDTPPMDTFLRYTPGQQTPDFETTFRFTDQNILQHAEQCNGSGDCRKTHLSGGTMCPSYMATRNEKETTRARANILREFLTHSDKANRFNHEEIKEVFDLCLACKGCKSDCPSNVDVAKLKMEFLHQYYKENGVPIRSRLVGNFSKLSGLFSYIPWAYNLVFDTPALRKIANNIVGFHPDRTMPLLAKKTFKNWFKSHEGTKTQRKVYLFVDEFTNYNDVEIGMTAVKLLNRLGYEVIVPNHVESGRPQLSKGLLNDAKKLANQNVSLLRNVVSEDIPLVGIEPSAILTFRDEYPDLVDENLLEDAKKLAQNVFMMEEFIAKEIDAKRIAKSAFTTEKRLVKLHGHCQQKSLSSLVPAKKSLSLPSNYEVQIIPSGCCGMAGSFGYEKEHFDLSNQVGELVLFPTIRQQADDVIIAASGTSCRHQIHDGTGRTAKHAVEILFEALV</sequence>